<comment type="subunit">
    <text evidence="6">Component of the RNA polymerase I (Pol I), RNA polymerase II (Pol II) and RNA polymerase III (Pol III) complexes consisting of at least 13, 12 and 17 subunits, respectively. Directly interacts with POLR2A.</text>
</comment>
<evidence type="ECO:0000256" key="6">
    <source>
        <dbReference type="ARBA" id="ARBA00062890"/>
    </source>
</evidence>
<accession>A0A9P1N3M1</accession>
<proteinExistence type="inferred from homology"/>
<keyword evidence="3" id="KW-0240">DNA-directed RNA polymerase</keyword>
<dbReference type="Pfam" id="PF03870">
    <property type="entry name" value="RNA_pol_Rpb8"/>
    <property type="match status" value="1"/>
</dbReference>
<dbReference type="FunFam" id="2.40.50.140:FF:000073">
    <property type="entry name" value="DNA-directed RNA polymerases I, II, and III subunit RPABC3"/>
    <property type="match status" value="1"/>
</dbReference>
<dbReference type="GO" id="GO:0005666">
    <property type="term" value="C:RNA polymerase III complex"/>
    <property type="evidence" value="ECO:0007669"/>
    <property type="project" value="TreeGrafter"/>
</dbReference>
<sequence length="148" mass="16830">MAGVIFEDTFLVKSVDPDGKKFDRVSRYFCDSETLGMELILDINSQIYPIEANEKIRLVLATTLREDGLADEGEYDPKADYPIVKKFEYVMYGKVYRLEGDTSNNENSILSAYASFGGLLMRLKGAAMNLHPFELDMNLYLLIKKTSF</sequence>
<keyword evidence="9" id="KW-1185">Reference proteome</keyword>
<organism evidence="8 9">
    <name type="scientific">Caenorhabditis angaria</name>
    <dbReference type="NCBI Taxonomy" id="860376"/>
    <lineage>
        <taxon>Eukaryota</taxon>
        <taxon>Metazoa</taxon>
        <taxon>Ecdysozoa</taxon>
        <taxon>Nematoda</taxon>
        <taxon>Chromadorea</taxon>
        <taxon>Rhabditida</taxon>
        <taxon>Rhabditina</taxon>
        <taxon>Rhabditomorpha</taxon>
        <taxon>Rhabditoidea</taxon>
        <taxon>Rhabditidae</taxon>
        <taxon>Peloderinae</taxon>
        <taxon>Caenorhabditis</taxon>
    </lineage>
</organism>
<dbReference type="EMBL" id="CANHGI010000003">
    <property type="protein sequence ID" value="CAI5446665.1"/>
    <property type="molecule type" value="Genomic_DNA"/>
</dbReference>
<evidence type="ECO:0000256" key="5">
    <source>
        <dbReference type="ARBA" id="ARBA00044496"/>
    </source>
</evidence>
<dbReference type="GO" id="GO:0005665">
    <property type="term" value="C:RNA polymerase II, core complex"/>
    <property type="evidence" value="ECO:0007669"/>
    <property type="project" value="UniProtKB-UniRule"/>
</dbReference>
<evidence type="ECO:0000256" key="7">
    <source>
        <dbReference type="PIRNR" id="PIRNR000779"/>
    </source>
</evidence>
<dbReference type="GO" id="GO:0003899">
    <property type="term" value="F:DNA-directed RNA polymerase activity"/>
    <property type="evidence" value="ECO:0007669"/>
    <property type="project" value="UniProtKB-UniRule"/>
</dbReference>
<dbReference type="SMART" id="SM00658">
    <property type="entry name" value="RPOL8c"/>
    <property type="match status" value="1"/>
</dbReference>
<evidence type="ECO:0000256" key="2">
    <source>
        <dbReference type="ARBA" id="ARBA00008912"/>
    </source>
</evidence>
<keyword evidence="3" id="KW-0804">Transcription</keyword>
<dbReference type="SUPFAM" id="SSF50249">
    <property type="entry name" value="Nucleic acid-binding proteins"/>
    <property type="match status" value="1"/>
</dbReference>
<protein>
    <recommendedName>
        <fullName evidence="7">DNA-directed RNA polymerases I, II, and III subunit RPABC3</fullName>
    </recommendedName>
</protein>
<evidence type="ECO:0000313" key="8">
    <source>
        <dbReference type="EMBL" id="CAI5446665.1"/>
    </source>
</evidence>
<comment type="function">
    <text evidence="5 7">DNA-dependent RNA polymerase catalyzes the transcription of DNA into RNA using the four ribonucleoside triphosphates as substrates. Common component of RNA polymerases I, II and III which synthesize ribosomal RNA precursors, mRNA precursors and many functional non-coding RNAs, and small RNAs, such as 5S rRNA and tRNAs, respectively.</text>
</comment>
<reference evidence="8" key="1">
    <citation type="submission" date="2022-11" db="EMBL/GenBank/DDBJ databases">
        <authorList>
            <person name="Kikuchi T."/>
        </authorList>
    </citation>
    <scope>NUCLEOTIDE SEQUENCE</scope>
    <source>
        <strain evidence="8">PS1010</strain>
    </source>
</reference>
<dbReference type="AlphaFoldDB" id="A0A9P1N3M1"/>
<dbReference type="PANTHER" id="PTHR10917:SF0">
    <property type="entry name" value="DNA-DIRECTED RNA POLYMERASES I, II, AND III SUBUNIT RPABC3"/>
    <property type="match status" value="1"/>
</dbReference>
<evidence type="ECO:0000256" key="4">
    <source>
        <dbReference type="ARBA" id="ARBA00023242"/>
    </source>
</evidence>
<name>A0A9P1N3M1_9PELO</name>
<dbReference type="Proteomes" id="UP001152747">
    <property type="component" value="Unassembled WGS sequence"/>
</dbReference>
<dbReference type="Gene3D" id="2.40.50.140">
    <property type="entry name" value="Nucleic acid-binding proteins"/>
    <property type="match status" value="1"/>
</dbReference>
<comment type="similarity">
    <text evidence="2 7">Belongs to the eukaryotic RPB8 RNA polymerase subunit family.</text>
</comment>
<dbReference type="InterPro" id="IPR012340">
    <property type="entry name" value="NA-bd_OB-fold"/>
</dbReference>
<dbReference type="InterPro" id="IPR005570">
    <property type="entry name" value="RPABC3"/>
</dbReference>
<comment type="subcellular location">
    <subcellularLocation>
        <location evidence="1">Nucleus</location>
    </subcellularLocation>
</comment>
<dbReference type="GO" id="GO:0006351">
    <property type="term" value="P:DNA-templated transcription"/>
    <property type="evidence" value="ECO:0007669"/>
    <property type="project" value="UniProtKB-UniRule"/>
</dbReference>
<dbReference type="PANTHER" id="PTHR10917">
    <property type="entry name" value="DNA-DIRECTED RNA POLYMERASES I, II, AND III SUBUNIT RPABC3"/>
    <property type="match status" value="1"/>
</dbReference>
<evidence type="ECO:0000256" key="3">
    <source>
        <dbReference type="ARBA" id="ARBA00022478"/>
    </source>
</evidence>
<dbReference type="OrthoDB" id="10249565at2759"/>
<keyword evidence="4 7" id="KW-0539">Nucleus</keyword>
<gene>
    <name evidence="8" type="ORF">CAMP_LOCUS9302</name>
</gene>
<evidence type="ECO:0000313" key="9">
    <source>
        <dbReference type="Proteomes" id="UP001152747"/>
    </source>
</evidence>
<evidence type="ECO:0000256" key="1">
    <source>
        <dbReference type="ARBA" id="ARBA00004123"/>
    </source>
</evidence>
<dbReference type="GO" id="GO:0005736">
    <property type="term" value="C:RNA polymerase I complex"/>
    <property type="evidence" value="ECO:0007669"/>
    <property type="project" value="TreeGrafter"/>
</dbReference>
<dbReference type="PIRSF" id="PIRSF000779">
    <property type="entry name" value="RNA_pol_Rpb8"/>
    <property type="match status" value="1"/>
</dbReference>
<comment type="caution">
    <text evidence="8">The sequence shown here is derived from an EMBL/GenBank/DDBJ whole genome shotgun (WGS) entry which is preliminary data.</text>
</comment>